<evidence type="ECO:0000313" key="6">
    <source>
        <dbReference type="Proteomes" id="UP000244803"/>
    </source>
</evidence>
<keyword evidence="4" id="KW-0496">Mitochondrion</keyword>
<sequence length="222" mass="26093">MIITRPKLTFSYPSSRKLGDIVKLKLLEKLPRRRIIEIWKQNYVEDSWVHADYITREQYERINSNQRQNRNFIVPVRKGVNRYYNLFSQFISEKIVIMTALERYKQYSSRLGSQSGGGKGNVGSVGSIGGVVGSREMNNGTPDLVVTMYDELKNTHDLVLLKMDIVNDKDINKKESEVVLSHLLSFYTDFNLFRWVKTFNNNPREFIYNEYIRENNKMFNLS</sequence>
<organism evidence="5 6">
    <name type="scientific">Theileria orientalis</name>
    <dbReference type="NCBI Taxonomy" id="68886"/>
    <lineage>
        <taxon>Eukaryota</taxon>
        <taxon>Sar</taxon>
        <taxon>Alveolata</taxon>
        <taxon>Apicomplexa</taxon>
        <taxon>Aconoidasida</taxon>
        <taxon>Piroplasmida</taxon>
        <taxon>Theileriidae</taxon>
        <taxon>Theileria</taxon>
    </lineage>
</organism>
<dbReference type="PANTHER" id="PTHR13126">
    <property type="entry name" value="CHAPERONE ATP11"/>
    <property type="match status" value="1"/>
</dbReference>
<keyword evidence="3" id="KW-0809">Transit peptide</keyword>
<reference evidence="5" key="1">
    <citation type="submission" date="2022-07" db="EMBL/GenBank/DDBJ databases">
        <title>Evaluation of T. orientalis genome assembly methods using nanopore sequencing and analysis of variation between genomes.</title>
        <authorList>
            <person name="Yam J."/>
            <person name="Micallef M.L."/>
            <person name="Liu M."/>
            <person name="Djordjevic S.P."/>
            <person name="Bogema D.R."/>
            <person name="Jenkins C."/>
        </authorList>
    </citation>
    <scope>NUCLEOTIDE SEQUENCE</scope>
    <source>
        <strain evidence="5">Fish Creek</strain>
    </source>
</reference>
<name>A0A976XKB1_THEOR</name>
<evidence type="ECO:0000256" key="1">
    <source>
        <dbReference type="ARBA" id="ARBA00004173"/>
    </source>
</evidence>
<evidence type="ECO:0000313" key="5">
    <source>
        <dbReference type="EMBL" id="UVC54739.1"/>
    </source>
</evidence>
<proteinExistence type="inferred from homology"/>
<dbReference type="GO" id="GO:0005739">
    <property type="term" value="C:mitochondrion"/>
    <property type="evidence" value="ECO:0007669"/>
    <property type="project" value="UniProtKB-SubCell"/>
</dbReference>
<dbReference type="PANTHER" id="PTHR13126:SF0">
    <property type="entry name" value="ATP SYNTHASE MITOCHONDRIAL F1 COMPLEX ASSEMBLY FACTOR 1"/>
    <property type="match status" value="1"/>
</dbReference>
<dbReference type="AlphaFoldDB" id="A0A976XKB1"/>
<dbReference type="Proteomes" id="UP000244803">
    <property type="component" value="Chromosome 2"/>
</dbReference>
<comment type="subcellular location">
    <subcellularLocation>
        <location evidence="1">Mitochondrion</location>
    </subcellularLocation>
</comment>
<protein>
    <submittedName>
        <fullName evidence="5">Uncharacterized protein</fullName>
    </submittedName>
</protein>
<evidence type="ECO:0000256" key="3">
    <source>
        <dbReference type="ARBA" id="ARBA00022946"/>
    </source>
</evidence>
<dbReference type="GO" id="GO:0033615">
    <property type="term" value="P:mitochondrial proton-transporting ATP synthase complex assembly"/>
    <property type="evidence" value="ECO:0007669"/>
    <property type="project" value="TreeGrafter"/>
</dbReference>
<dbReference type="EMBL" id="CP056068">
    <property type="protein sequence ID" value="UVC54739.1"/>
    <property type="molecule type" value="Genomic_DNA"/>
</dbReference>
<accession>A0A976XKB1</accession>
<comment type="similarity">
    <text evidence="2">Belongs to the ATP11 family.</text>
</comment>
<dbReference type="Pfam" id="PF06644">
    <property type="entry name" value="ATP11"/>
    <property type="match status" value="2"/>
</dbReference>
<gene>
    <name evidence="5" type="ORF">MACJ_003710</name>
</gene>
<evidence type="ECO:0000256" key="4">
    <source>
        <dbReference type="ARBA" id="ARBA00023128"/>
    </source>
</evidence>
<evidence type="ECO:0000256" key="2">
    <source>
        <dbReference type="ARBA" id="ARBA00009116"/>
    </source>
</evidence>
<dbReference type="InterPro" id="IPR010591">
    <property type="entry name" value="ATP11"/>
</dbReference>